<dbReference type="AlphaFoldDB" id="A0A0N5BU78"/>
<organism evidence="2 3">
    <name type="scientific">Strongyloides papillosus</name>
    <name type="common">Intestinal threadworm</name>
    <dbReference type="NCBI Taxonomy" id="174720"/>
    <lineage>
        <taxon>Eukaryota</taxon>
        <taxon>Metazoa</taxon>
        <taxon>Ecdysozoa</taxon>
        <taxon>Nematoda</taxon>
        <taxon>Chromadorea</taxon>
        <taxon>Rhabditida</taxon>
        <taxon>Tylenchina</taxon>
        <taxon>Panagrolaimomorpha</taxon>
        <taxon>Strongyloidoidea</taxon>
        <taxon>Strongyloididae</taxon>
        <taxon>Strongyloides</taxon>
    </lineage>
</organism>
<feature type="compositionally biased region" description="Polar residues" evidence="1">
    <location>
        <begin position="47"/>
        <end position="63"/>
    </location>
</feature>
<accession>A0A0N5BU78</accession>
<protein>
    <submittedName>
        <fullName evidence="3">FMRFamide neuropeptide</fullName>
    </submittedName>
</protein>
<name>A0A0N5BU78_STREA</name>
<feature type="region of interest" description="Disordered" evidence="1">
    <location>
        <begin position="1"/>
        <end position="24"/>
    </location>
</feature>
<reference evidence="3" key="1">
    <citation type="submission" date="2017-02" db="UniProtKB">
        <authorList>
            <consortium name="WormBaseParasite"/>
        </authorList>
    </citation>
    <scope>IDENTIFICATION</scope>
</reference>
<evidence type="ECO:0000313" key="2">
    <source>
        <dbReference type="Proteomes" id="UP000046392"/>
    </source>
</evidence>
<keyword evidence="2" id="KW-1185">Reference proteome</keyword>
<sequence length="74" mass="8791">QRRIDQTSDNECFSRNDRRSQLRQVKSKLTQGLFNEFDNSADGRMNPISNGYNVRRNNTGVRNSENRRTRNMRL</sequence>
<proteinExistence type="predicted"/>
<evidence type="ECO:0000313" key="3">
    <source>
        <dbReference type="WBParaSite" id="SPAL_0000939750.1"/>
    </source>
</evidence>
<dbReference type="WBParaSite" id="SPAL_0000939750.1">
    <property type="protein sequence ID" value="SPAL_0000939750.1"/>
    <property type="gene ID" value="SPAL_0000939750"/>
</dbReference>
<feature type="compositionally biased region" description="Basic and acidic residues" evidence="1">
    <location>
        <begin position="1"/>
        <end position="20"/>
    </location>
</feature>
<feature type="region of interest" description="Disordered" evidence="1">
    <location>
        <begin position="38"/>
        <end position="74"/>
    </location>
</feature>
<evidence type="ECO:0000256" key="1">
    <source>
        <dbReference type="SAM" id="MobiDB-lite"/>
    </source>
</evidence>
<dbReference type="Proteomes" id="UP000046392">
    <property type="component" value="Unplaced"/>
</dbReference>